<dbReference type="RefSeq" id="WP_092555012.1">
    <property type="nucleotide sequence ID" value="NZ_FNPZ01000003.1"/>
</dbReference>
<feature type="compositionally biased region" description="Low complexity" evidence="3">
    <location>
        <begin position="307"/>
        <end position="319"/>
    </location>
</feature>
<feature type="binding site" evidence="2">
    <location>
        <position position="239"/>
    </location>
    <ligand>
        <name>a divalent metal cation</name>
        <dbReference type="ChEBI" id="CHEBI:60240"/>
        <note>catalytic</note>
    </ligand>
</feature>
<comment type="pathway">
    <text evidence="2">Aromatic compound metabolism; 3,4-dihydroxybenzoate biosynthesis.</text>
</comment>
<evidence type="ECO:0000259" key="5">
    <source>
        <dbReference type="Pfam" id="PF01261"/>
    </source>
</evidence>
<dbReference type="Pfam" id="PF01261">
    <property type="entry name" value="AP_endonuc_2"/>
    <property type="match status" value="1"/>
</dbReference>
<protein>
    <recommendedName>
        <fullName evidence="2">3-dehydroshikimate dehydratase</fullName>
        <shortName evidence="2">DSD</shortName>
        <ecNumber evidence="2">4.2.1.118</ecNumber>
    </recommendedName>
</protein>
<dbReference type="UniPathway" id="UPA00088"/>
<gene>
    <name evidence="6" type="ORF">SAMN05216554_2892</name>
</gene>
<comment type="function">
    <text evidence="2">Catalyzes the conversion of 3-dehydroshikimate to protocatechuate (3,4-dihydroxybenzoate), a common intermediate of quinate and shikimate degradation pathways.</text>
</comment>
<feature type="binding site" evidence="2">
    <location>
        <position position="165"/>
    </location>
    <ligand>
        <name>a divalent metal cation</name>
        <dbReference type="ChEBI" id="CHEBI:60240"/>
        <note>catalytic</note>
    </ligand>
</feature>
<evidence type="ECO:0000313" key="6">
    <source>
        <dbReference type="EMBL" id="SDZ26326.1"/>
    </source>
</evidence>
<organism evidence="6 7">
    <name type="scientific">Herbiconiux ginsengi</name>
    <dbReference type="NCBI Taxonomy" id="381665"/>
    <lineage>
        <taxon>Bacteria</taxon>
        <taxon>Bacillati</taxon>
        <taxon>Actinomycetota</taxon>
        <taxon>Actinomycetes</taxon>
        <taxon>Micrococcales</taxon>
        <taxon>Microbacteriaceae</taxon>
        <taxon>Herbiconiux</taxon>
    </lineage>
</organism>
<feature type="binding site" evidence="2">
    <location>
        <position position="593"/>
    </location>
    <ligand>
        <name>Mg(2+)</name>
        <dbReference type="ChEBI" id="CHEBI:18420"/>
    </ligand>
</feature>
<comment type="catalytic activity">
    <reaction evidence="2">
        <text>3-dehydroshikimate = 3,4-dihydroxybenzoate + H2O</text>
        <dbReference type="Rhea" id="RHEA:24848"/>
        <dbReference type="ChEBI" id="CHEBI:15377"/>
        <dbReference type="ChEBI" id="CHEBI:16630"/>
        <dbReference type="ChEBI" id="CHEBI:36241"/>
        <dbReference type="EC" id="4.2.1.118"/>
    </reaction>
</comment>
<dbReference type="Proteomes" id="UP000198891">
    <property type="component" value="Unassembled WGS sequence"/>
</dbReference>
<evidence type="ECO:0000313" key="7">
    <source>
        <dbReference type="Proteomes" id="UP000198891"/>
    </source>
</evidence>
<keyword evidence="6" id="KW-0670">Pyruvate</keyword>
<dbReference type="InterPro" id="IPR004360">
    <property type="entry name" value="Glyas_Fos-R_dOase_dom"/>
</dbReference>
<accession>A0A1H3RKY8</accession>
<feature type="domain" description="Glyoxalase/fosfomycin resistance/dioxygenase" evidence="4">
    <location>
        <begin position="446"/>
        <end position="535"/>
    </location>
</feature>
<sequence>MRTSIATVCVSGTLAEKLDAIAAAGFDGIELFETDLVTSPLSPEEVAGRCADLGLTIDLYQPFRDFEGVEPSVLAANLRRADRKFELMHRLGTDRILVCSNVGTATVPYDETAVDQLGRLAELAAEHEVVMAYEALAWGKYVSTYDHAWRIVEQVAHPALGVCLDSFHILSRGSSLDTIADIPGEKIAYAQLADAPRMNLDALSWSRHYRLFPGEGSWDLADFVARMLAAGYTGPLSLEVFNDVFRESDPRVTAVDARRSLVALEDEVARRNGDSALEVLPAPIELGGFSFVELAPGVSDPRGSDGSASETLSEPSSSSDVERMLQALGFTETGSHRRKNVALWQQGDARIVVNHGLEASSAGIAALGFDVRVVREAAARADALQNDVLHRDHRAGEDELLAVRAPDGTEVYFSELSSGTGGGAGRRWTAEFGDGDASVPSAHPLRIDHVALVQPWDRVEEAVLFYRSLLDLTATEFVDVPGASGLVRSRSLVSPAGGIRLALNALPDHARDDSDYPNHIALVTDDLLGLLRRLDGLPLLEVPGNYYDDLDARYGLAPGLLDELRAANVLLDRAGDGEFLHAYTRPVGRVFFELIERRGGYDGYGAANAPVRLAAQRRLTGALPSGTSPAALLPSRTT</sequence>
<dbReference type="InterPro" id="IPR050312">
    <property type="entry name" value="IolE/XylAMocC-like"/>
</dbReference>
<evidence type="ECO:0000256" key="2">
    <source>
        <dbReference type="HAMAP-Rule" id="MF_02238"/>
    </source>
</evidence>
<dbReference type="AlphaFoldDB" id="A0A1H3RKY8"/>
<dbReference type="GO" id="GO:0046279">
    <property type="term" value="P:3,4-dihydroxybenzoate biosynthetic process"/>
    <property type="evidence" value="ECO:0007669"/>
    <property type="project" value="UniProtKB-UniRule"/>
</dbReference>
<proteinExistence type="inferred from homology"/>
<dbReference type="SUPFAM" id="SSF51658">
    <property type="entry name" value="Xylose isomerase-like"/>
    <property type="match status" value="1"/>
</dbReference>
<name>A0A1H3RKY8_9MICO</name>
<comment type="cofactor">
    <cofactor evidence="2">
        <name>a divalent metal cation</name>
        <dbReference type="ChEBI" id="CHEBI:60240"/>
    </cofactor>
</comment>
<reference evidence="6 7" key="1">
    <citation type="submission" date="2016-10" db="EMBL/GenBank/DDBJ databases">
        <authorList>
            <person name="de Groot N.N."/>
        </authorList>
    </citation>
    <scope>NUCLEOTIDE SEQUENCE [LARGE SCALE GENOMIC DNA]</scope>
    <source>
        <strain evidence="6 7">CGMCC 4.3491</strain>
    </source>
</reference>
<evidence type="ECO:0000256" key="1">
    <source>
        <dbReference type="ARBA" id="ARBA00023277"/>
    </source>
</evidence>
<dbReference type="HAMAP" id="MF_02238">
    <property type="entry name" value="DSD"/>
    <property type="match status" value="1"/>
</dbReference>
<dbReference type="Pfam" id="PF14696">
    <property type="entry name" value="Glyoxalase_5"/>
    <property type="match status" value="1"/>
</dbReference>
<keyword evidence="2" id="KW-0479">Metal-binding</keyword>
<dbReference type="Gene3D" id="3.20.20.150">
    <property type="entry name" value="Divalent-metal-dependent TIM barrel enzymes"/>
    <property type="match status" value="1"/>
</dbReference>
<dbReference type="SUPFAM" id="SSF54593">
    <property type="entry name" value="Glyoxalase/Bleomycin resistance protein/Dihydroxybiphenyl dioxygenase"/>
    <property type="match status" value="1"/>
</dbReference>
<feature type="domain" description="Xylose isomerase-like TIM barrel" evidence="5">
    <location>
        <begin position="18"/>
        <end position="249"/>
    </location>
</feature>
<feature type="binding site" evidence="2">
    <location>
        <position position="134"/>
    </location>
    <ligand>
        <name>a divalent metal cation</name>
        <dbReference type="ChEBI" id="CHEBI:60240"/>
        <note>catalytic</note>
    </ligand>
</feature>
<dbReference type="Gene3D" id="3.10.180.10">
    <property type="entry name" value="2,3-Dihydroxybiphenyl 1,2-Dioxygenase, domain 1"/>
    <property type="match status" value="2"/>
</dbReference>
<dbReference type="GO" id="GO:0046565">
    <property type="term" value="F:3-dehydroshikimate dehydratase activity"/>
    <property type="evidence" value="ECO:0007669"/>
    <property type="project" value="UniProtKB-UniRule"/>
</dbReference>
<comment type="similarity">
    <text evidence="2">Belongs to the bacterial two-domain DSD family.</text>
</comment>
<feature type="region of interest" description="Disordered" evidence="3">
    <location>
        <begin position="300"/>
        <end position="319"/>
    </location>
</feature>
<dbReference type="InterPro" id="IPR013022">
    <property type="entry name" value="Xyl_isomerase-like_TIM-brl"/>
</dbReference>
<keyword evidence="7" id="KW-1185">Reference proteome</keyword>
<dbReference type="InterPro" id="IPR029068">
    <property type="entry name" value="Glyas_Bleomycin-R_OHBP_Dase"/>
</dbReference>
<keyword evidence="1" id="KW-0119">Carbohydrate metabolism</keyword>
<keyword evidence="6" id="KW-0560">Oxidoreductase</keyword>
<dbReference type="OrthoDB" id="9780241at2"/>
<dbReference type="EMBL" id="FNPZ01000003">
    <property type="protein sequence ID" value="SDZ26326.1"/>
    <property type="molecule type" value="Genomic_DNA"/>
</dbReference>
<keyword evidence="6" id="KW-0223">Dioxygenase</keyword>
<dbReference type="GO" id="GO:0051213">
    <property type="term" value="F:dioxygenase activity"/>
    <property type="evidence" value="ECO:0007669"/>
    <property type="project" value="UniProtKB-KW"/>
</dbReference>
<feature type="binding site" evidence="2">
    <location>
        <position position="449"/>
    </location>
    <ligand>
        <name>Mg(2+)</name>
        <dbReference type="ChEBI" id="CHEBI:18420"/>
    </ligand>
</feature>
<dbReference type="Pfam" id="PF00903">
    <property type="entry name" value="Glyoxalase"/>
    <property type="match status" value="1"/>
</dbReference>
<dbReference type="PANTHER" id="PTHR12110">
    <property type="entry name" value="HYDROXYPYRUVATE ISOMERASE"/>
    <property type="match status" value="1"/>
</dbReference>
<dbReference type="EC" id="4.2.1.118" evidence="2"/>
<evidence type="ECO:0000256" key="3">
    <source>
        <dbReference type="SAM" id="MobiDB-lite"/>
    </source>
</evidence>
<dbReference type="GO" id="GO:0046872">
    <property type="term" value="F:metal ion binding"/>
    <property type="evidence" value="ECO:0007669"/>
    <property type="project" value="UniProtKB-UniRule"/>
</dbReference>
<feature type="binding site" evidence="2">
    <location>
        <position position="191"/>
    </location>
    <ligand>
        <name>a divalent metal cation</name>
        <dbReference type="ChEBI" id="CHEBI:60240"/>
        <note>catalytic</note>
    </ligand>
</feature>
<dbReference type="STRING" id="381665.SAMN05216554_2892"/>
<dbReference type="PANTHER" id="PTHR12110:SF21">
    <property type="entry name" value="XYLOSE ISOMERASE-LIKE TIM BARREL DOMAIN-CONTAINING PROTEIN"/>
    <property type="match status" value="1"/>
</dbReference>
<evidence type="ECO:0000259" key="4">
    <source>
        <dbReference type="Pfam" id="PF00903"/>
    </source>
</evidence>
<dbReference type="InterPro" id="IPR043700">
    <property type="entry name" value="DSD"/>
</dbReference>
<dbReference type="InterPro" id="IPR036237">
    <property type="entry name" value="Xyl_isomerase-like_sf"/>
</dbReference>
<feature type="binding site" evidence="2">
    <location>
        <position position="519"/>
    </location>
    <ligand>
        <name>Mg(2+)</name>
        <dbReference type="ChEBI" id="CHEBI:18420"/>
    </ligand>
</feature>
<keyword evidence="2" id="KW-0456">Lyase</keyword>